<proteinExistence type="predicted"/>
<reference evidence="1" key="2">
    <citation type="journal article" date="2015" name="Fish Shellfish Immunol.">
        <title>Early steps in the European eel (Anguilla anguilla)-Vibrio vulnificus interaction in the gills: Role of the RtxA13 toxin.</title>
        <authorList>
            <person name="Callol A."/>
            <person name="Pajuelo D."/>
            <person name="Ebbesson L."/>
            <person name="Teles M."/>
            <person name="MacKenzie S."/>
            <person name="Amaro C."/>
        </authorList>
    </citation>
    <scope>NUCLEOTIDE SEQUENCE</scope>
</reference>
<organism evidence="1">
    <name type="scientific">Anguilla anguilla</name>
    <name type="common">European freshwater eel</name>
    <name type="synonym">Muraena anguilla</name>
    <dbReference type="NCBI Taxonomy" id="7936"/>
    <lineage>
        <taxon>Eukaryota</taxon>
        <taxon>Metazoa</taxon>
        <taxon>Chordata</taxon>
        <taxon>Craniata</taxon>
        <taxon>Vertebrata</taxon>
        <taxon>Euteleostomi</taxon>
        <taxon>Actinopterygii</taxon>
        <taxon>Neopterygii</taxon>
        <taxon>Teleostei</taxon>
        <taxon>Anguilliformes</taxon>
        <taxon>Anguillidae</taxon>
        <taxon>Anguilla</taxon>
    </lineage>
</organism>
<name>A0A0E9QFZ0_ANGAN</name>
<evidence type="ECO:0000313" key="1">
    <source>
        <dbReference type="EMBL" id="JAH15038.1"/>
    </source>
</evidence>
<dbReference type="AlphaFoldDB" id="A0A0E9QFZ0"/>
<protein>
    <submittedName>
        <fullName evidence="1">Uncharacterized protein</fullName>
    </submittedName>
</protein>
<sequence>MPVQLKTDGLIEVVGKMRIGNPAENSNLTQLKPVKLV</sequence>
<accession>A0A0E9QFZ0</accession>
<dbReference type="EMBL" id="GBXM01093539">
    <property type="protein sequence ID" value="JAH15038.1"/>
    <property type="molecule type" value="Transcribed_RNA"/>
</dbReference>
<reference evidence="1" key="1">
    <citation type="submission" date="2014-11" db="EMBL/GenBank/DDBJ databases">
        <authorList>
            <person name="Amaro Gonzalez C."/>
        </authorList>
    </citation>
    <scope>NUCLEOTIDE SEQUENCE</scope>
</reference>